<comment type="caution">
    <text evidence="2">The sequence shown here is derived from an EMBL/GenBank/DDBJ whole genome shotgun (WGS) entry which is preliminary data.</text>
</comment>
<evidence type="ECO:0008006" key="4">
    <source>
        <dbReference type="Google" id="ProtNLM"/>
    </source>
</evidence>
<protein>
    <recommendedName>
        <fullName evidence="4">TonB C-terminal domain-containing protein</fullName>
    </recommendedName>
</protein>
<gene>
    <name evidence="2" type="ORF">ICJ83_04525</name>
</gene>
<accession>A0A8J6Q620</accession>
<dbReference type="Gene3D" id="3.30.1150.10">
    <property type="match status" value="1"/>
</dbReference>
<keyword evidence="1" id="KW-0472">Membrane</keyword>
<evidence type="ECO:0000256" key="1">
    <source>
        <dbReference type="SAM" id="Phobius"/>
    </source>
</evidence>
<evidence type="ECO:0000313" key="3">
    <source>
        <dbReference type="Proteomes" id="UP000600588"/>
    </source>
</evidence>
<keyword evidence="1" id="KW-0812">Transmembrane</keyword>
<name>A0A8J6Q620_9FLAO</name>
<dbReference type="Proteomes" id="UP000600588">
    <property type="component" value="Unassembled WGS sequence"/>
</dbReference>
<dbReference type="RefSeq" id="WP_188229153.1">
    <property type="nucleotide sequence ID" value="NZ_JACVXB010000001.1"/>
</dbReference>
<evidence type="ECO:0000313" key="2">
    <source>
        <dbReference type="EMBL" id="MBD0831393.1"/>
    </source>
</evidence>
<dbReference type="EMBL" id="JACVXB010000001">
    <property type="protein sequence ID" value="MBD0831393.1"/>
    <property type="molecule type" value="Genomic_DNA"/>
</dbReference>
<dbReference type="AlphaFoldDB" id="A0A8J6Q620"/>
<organism evidence="2 3">
    <name type="scientific">Aestuariibaculum sediminum</name>
    <dbReference type="NCBI Taxonomy" id="2770637"/>
    <lineage>
        <taxon>Bacteria</taxon>
        <taxon>Pseudomonadati</taxon>
        <taxon>Bacteroidota</taxon>
        <taxon>Flavobacteriia</taxon>
        <taxon>Flavobacteriales</taxon>
        <taxon>Flavobacteriaceae</taxon>
    </lineage>
</organism>
<sequence>MQHNIKDIDLINAYLFGSLTAQQKTDFETRLKTDVDFKNTYETHVVFLEGLKRQAVKQDIKRGKRLYVRNKWFKVFGIPLILFVVLFFIFLISTNNKGKLAFSQKLNFESEYVQYFNIPLDSVIEITGKKGTKIRFNPNHLKTNSNESFIADSLRVELIELTTKQDLLLANAQTISNGEWLISGGAFKINISANGLPLNLNEGKTIRVQFPKNTSEKNMQLFYGERDDLNIMNWLPTNIQLEPETYFTIFYKDSIVLDVEQAKRFGVDMYNRLAIADSLGYLDYTDITLKFPELDSLIVEKDTLRVFYNTFELFSGYFPNSDFPPSEYFSISREQANFLIKPGPDYYVDYYFDKGFFETYNTITNDFYKALEISNLGWINIDKFAPKEEKVNIQLSFNLRTKYNEIYLIDERNSTVLNVLDEEIEIPKGRSFCLIAIGMKGDAYYVFKKSVRFKTNTDYKINYKEIKANQLKSMLKIDVDPPQNKPIKKKETEVENDFISVEEKVVEDEIENTEIQTKPVVDSVITEFFKKVFKTPNRFEITSNKDTTIVCSEGTKLFIKANSFIDENAIEVKGKMHLFVSEYYKISDMLLADLTTTSYTEILETGGMLFIEAKKENSKLKLKEQSAIEISFPTKKPKNDMQLFSGFWNNDRINWELQYDTASLPAETAKINFEKQEPRVEVPYAVVEQTPIFPDCEKGTRSQQKNCTSTAISKFVRENFNISLASAYGLSGRQRINAIFKINEEGAVSDIRIRAPHPVLKREAERVLSLLPKMIPGKQRGIPVVVPYSLPIIFDVGENISIANIKLLEGMSNQDSVYLESLEKDIVSSKNDVLPKSVVDNYILMTGKLGWINCDRFVRNRNLVKYKLIQGDRGIAKVNVVFKSLNSVLPGRFLNGGYDFGSVPTGEMVVLIAIKKLNGKLYLHMGETIIKENPKIEFKFREVSIDELKKALKKLNKDFK</sequence>
<keyword evidence="1" id="KW-1133">Transmembrane helix</keyword>
<dbReference type="SUPFAM" id="SSF74653">
    <property type="entry name" value="TolA/TonB C-terminal domain"/>
    <property type="match status" value="1"/>
</dbReference>
<reference evidence="2 3" key="1">
    <citation type="submission" date="2020-09" db="EMBL/GenBank/DDBJ databases">
        <title>TT11 complete genome.</title>
        <authorList>
            <person name="Wu Z."/>
        </authorList>
    </citation>
    <scope>NUCLEOTIDE SEQUENCE [LARGE SCALE GENOMIC DNA]</scope>
    <source>
        <strain evidence="2 3">TT11</strain>
    </source>
</reference>
<feature type="transmembrane region" description="Helical" evidence="1">
    <location>
        <begin position="72"/>
        <end position="92"/>
    </location>
</feature>
<keyword evidence="3" id="KW-1185">Reference proteome</keyword>
<proteinExistence type="predicted"/>